<sequence>MSAVTVVSAGTPDRRRAAHPARALARAVLRPHQSALWFWGLLVALGGGGLLWAAGPGYDAVWDAYLKSNCREADYCDMGPAYQHYDLVVGLAPAALTVAPLLIGAWAGASLIGRELESGTAKLAWTQSVTPARWLAAKLAVPAALIVSGTVLLTLLNRLVWWREERLRQAVGTRDWFDFTTFTGNGTLATAYALFALAVGVVAGLLLRRSLPSLAAGFAGTAALMVVLQGNRHHLWPVAETRAAASEPQWTGMLVDRGVITASGDRISNSLCAEFDCGRSDVVGYWAQSHPASHFWPLQLVETGIVVAVTALLVPAAFHLLRRRTGGAA</sequence>
<dbReference type="EMBL" id="JBEXPZ010000065">
    <property type="protein sequence ID" value="MET9850117.1"/>
    <property type="molecule type" value="Genomic_DNA"/>
</dbReference>
<feature type="transmembrane region" description="Helical" evidence="1">
    <location>
        <begin position="87"/>
        <end position="113"/>
    </location>
</feature>
<comment type="caution">
    <text evidence="2">The sequence shown here is derived from an EMBL/GenBank/DDBJ whole genome shotgun (WGS) entry which is preliminary data.</text>
</comment>
<organism evidence="2 3">
    <name type="scientific">Streptomyces ossamyceticus</name>
    <dbReference type="NCBI Taxonomy" id="249581"/>
    <lineage>
        <taxon>Bacteria</taxon>
        <taxon>Bacillati</taxon>
        <taxon>Actinomycetota</taxon>
        <taxon>Actinomycetes</taxon>
        <taxon>Kitasatosporales</taxon>
        <taxon>Streptomycetaceae</taxon>
        <taxon>Streptomyces</taxon>
    </lineage>
</organism>
<keyword evidence="1" id="KW-0812">Transmembrane</keyword>
<protein>
    <submittedName>
        <fullName evidence="2">ABC transporter permease</fullName>
    </submittedName>
</protein>
<keyword evidence="3" id="KW-1185">Reference proteome</keyword>
<keyword evidence="1" id="KW-0472">Membrane</keyword>
<accession>A0ABV2V9V7</accession>
<feature type="transmembrane region" description="Helical" evidence="1">
    <location>
        <begin position="36"/>
        <end position="55"/>
    </location>
</feature>
<evidence type="ECO:0000256" key="1">
    <source>
        <dbReference type="SAM" id="Phobius"/>
    </source>
</evidence>
<dbReference type="Proteomes" id="UP001550210">
    <property type="component" value="Unassembled WGS sequence"/>
</dbReference>
<feature type="transmembrane region" description="Helical" evidence="1">
    <location>
        <begin position="303"/>
        <end position="321"/>
    </location>
</feature>
<feature type="transmembrane region" description="Helical" evidence="1">
    <location>
        <begin position="134"/>
        <end position="156"/>
    </location>
</feature>
<proteinExistence type="predicted"/>
<evidence type="ECO:0000313" key="2">
    <source>
        <dbReference type="EMBL" id="MET9850117.1"/>
    </source>
</evidence>
<gene>
    <name evidence="2" type="ORF">ABZZ21_37330</name>
</gene>
<evidence type="ECO:0000313" key="3">
    <source>
        <dbReference type="Proteomes" id="UP001550210"/>
    </source>
</evidence>
<feature type="transmembrane region" description="Helical" evidence="1">
    <location>
        <begin position="214"/>
        <end position="231"/>
    </location>
</feature>
<keyword evidence="1" id="KW-1133">Transmembrane helix</keyword>
<name>A0ABV2V9V7_9ACTN</name>
<feature type="transmembrane region" description="Helical" evidence="1">
    <location>
        <begin position="189"/>
        <end position="207"/>
    </location>
</feature>
<dbReference type="RefSeq" id="WP_355403082.1">
    <property type="nucleotide sequence ID" value="NZ_JBEXPZ010000065.1"/>
</dbReference>
<reference evidence="2 3" key="1">
    <citation type="submission" date="2024-06" db="EMBL/GenBank/DDBJ databases">
        <title>The Natural Products Discovery Center: Release of the First 8490 Sequenced Strains for Exploring Actinobacteria Biosynthetic Diversity.</title>
        <authorList>
            <person name="Kalkreuter E."/>
            <person name="Kautsar S.A."/>
            <person name="Yang D."/>
            <person name="Bader C.D."/>
            <person name="Teijaro C.N."/>
            <person name="Fluegel L."/>
            <person name="Davis C.M."/>
            <person name="Simpson J.R."/>
            <person name="Lauterbach L."/>
            <person name="Steele A.D."/>
            <person name="Gui C."/>
            <person name="Meng S."/>
            <person name="Li G."/>
            <person name="Viehrig K."/>
            <person name="Ye F."/>
            <person name="Su P."/>
            <person name="Kiefer A.F."/>
            <person name="Nichols A."/>
            <person name="Cepeda A.J."/>
            <person name="Yan W."/>
            <person name="Fan B."/>
            <person name="Jiang Y."/>
            <person name="Adhikari A."/>
            <person name="Zheng C.-J."/>
            <person name="Schuster L."/>
            <person name="Cowan T.M."/>
            <person name="Smanski M.J."/>
            <person name="Chevrette M.G."/>
            <person name="De Carvalho L.P.S."/>
            <person name="Shen B."/>
        </authorList>
    </citation>
    <scope>NUCLEOTIDE SEQUENCE [LARGE SCALE GENOMIC DNA]</scope>
    <source>
        <strain evidence="2 3">NPDC006434</strain>
    </source>
</reference>